<evidence type="ECO:0000313" key="2">
    <source>
        <dbReference type="EMBL" id="QTC90225.1"/>
    </source>
</evidence>
<evidence type="ECO:0008006" key="4">
    <source>
        <dbReference type="Google" id="ProtNLM"/>
    </source>
</evidence>
<dbReference type="KEGG" id="bgoe:IFJ75_13150"/>
<dbReference type="RefSeq" id="WP_207868646.1">
    <property type="nucleotide sequence ID" value="NZ_CP062222.1"/>
</dbReference>
<evidence type="ECO:0000313" key="3">
    <source>
        <dbReference type="Proteomes" id="UP000663918"/>
    </source>
</evidence>
<dbReference type="EMBL" id="CP062222">
    <property type="protein sequence ID" value="QTC90225.1"/>
    <property type="molecule type" value="Genomic_DNA"/>
</dbReference>
<keyword evidence="3" id="KW-1185">Reference proteome</keyword>
<feature type="transmembrane region" description="Helical" evidence="1">
    <location>
        <begin position="172"/>
        <end position="192"/>
    </location>
</feature>
<keyword evidence="1" id="KW-0812">Transmembrane</keyword>
<accession>A0A975C1S8</accession>
<reference evidence="2" key="1">
    <citation type="submission" date="2020-09" db="EMBL/GenBank/DDBJ databases">
        <title>Brevundimonas sp. LVF2 isolated from a puddle in Goettingen, Germany.</title>
        <authorList>
            <person name="Friedrich I."/>
            <person name="Klassen A."/>
            <person name="Hannes N."/>
            <person name="Schneider D."/>
            <person name="Hertel R."/>
            <person name="Daniel R."/>
        </authorList>
    </citation>
    <scope>NUCLEOTIDE SEQUENCE</scope>
    <source>
        <strain evidence="2">LVF2</strain>
    </source>
</reference>
<keyword evidence="1" id="KW-0472">Membrane</keyword>
<feature type="transmembrane region" description="Helical" evidence="1">
    <location>
        <begin position="199"/>
        <end position="219"/>
    </location>
</feature>
<dbReference type="Proteomes" id="UP000663918">
    <property type="component" value="Chromosome"/>
</dbReference>
<gene>
    <name evidence="2" type="ORF">IFJ75_13150</name>
</gene>
<keyword evidence="1" id="KW-1133">Transmembrane helix</keyword>
<evidence type="ECO:0000256" key="1">
    <source>
        <dbReference type="SAM" id="Phobius"/>
    </source>
</evidence>
<organism evidence="2 3">
    <name type="scientific">Brevundimonas goettingensis</name>
    <dbReference type="NCBI Taxonomy" id="2774190"/>
    <lineage>
        <taxon>Bacteria</taxon>
        <taxon>Pseudomonadati</taxon>
        <taxon>Pseudomonadota</taxon>
        <taxon>Alphaproteobacteria</taxon>
        <taxon>Caulobacterales</taxon>
        <taxon>Caulobacteraceae</taxon>
        <taxon>Brevundimonas</taxon>
    </lineage>
</organism>
<protein>
    <recommendedName>
        <fullName evidence="4">DUF4337 domain-containing protein</fullName>
    </recommendedName>
</protein>
<dbReference type="AlphaFoldDB" id="A0A975C1S8"/>
<sequence length="222" mass="23896">MATAADTTAPQNTGSRLVRWIGGHADIASAVTLSIAGLLTSWSGYQAALWDGDQAAAYSQAGAIRTEASRRQIQAGQLEGGDALMFTQWLDAEARGDARLAGFYEQRFRPEYRVAHAAWRARQPLTNPTAPATPFVMPEYRLAARAEATALEAKATATFDHGQYANRVGDGFVRATVIFASALFFGGIGQAFRRPALHVVMLAISVLQCLWGVIAMIQLPVN</sequence>
<proteinExistence type="predicted"/>
<name>A0A975C1S8_9CAUL</name>